<evidence type="ECO:0000256" key="1">
    <source>
        <dbReference type="SAM" id="Phobius"/>
    </source>
</evidence>
<dbReference type="EMBL" id="MT143891">
    <property type="protein sequence ID" value="QJB04870.1"/>
    <property type="molecule type" value="Genomic_DNA"/>
</dbReference>
<evidence type="ECO:0000313" key="3">
    <source>
        <dbReference type="EMBL" id="QJB04870.1"/>
    </source>
</evidence>
<reference evidence="2" key="1">
    <citation type="submission" date="2020-03" db="EMBL/GenBank/DDBJ databases">
        <title>The deep terrestrial virosphere.</title>
        <authorList>
            <person name="Holmfeldt K."/>
            <person name="Nilsson E."/>
            <person name="Simone D."/>
            <person name="Lopez-Fernandez M."/>
            <person name="Wu X."/>
            <person name="de Brujin I."/>
            <person name="Lundin D."/>
            <person name="Andersson A."/>
            <person name="Bertilsson S."/>
            <person name="Dopson M."/>
        </authorList>
    </citation>
    <scope>NUCLEOTIDE SEQUENCE</scope>
    <source>
        <strain evidence="2">MM171A00153</strain>
        <strain evidence="3">MM171B00165</strain>
    </source>
</reference>
<gene>
    <name evidence="2" type="ORF">MM171A00153_0019</name>
    <name evidence="3" type="ORF">MM171B00165_0046</name>
</gene>
<dbReference type="EMBL" id="MT143704">
    <property type="protein sequence ID" value="QJB01000.1"/>
    <property type="molecule type" value="Genomic_DNA"/>
</dbReference>
<accession>A0A6M3M485</accession>
<evidence type="ECO:0000313" key="2">
    <source>
        <dbReference type="EMBL" id="QJB01000.1"/>
    </source>
</evidence>
<name>A0A6M3M485_9ZZZZ</name>
<sequence length="112" mass="11594">MDLLSFFGDAVNLGVIVAVLGIVEAIKATVKRAGKAVPSVVWPWVALALGALAALVVPLDVAEPTWRHWAQAALLYGGAALVLFAVAEKPLKALVARFADPAPEGKGGSEPR</sequence>
<organism evidence="2">
    <name type="scientific">viral metagenome</name>
    <dbReference type="NCBI Taxonomy" id="1070528"/>
    <lineage>
        <taxon>unclassified sequences</taxon>
        <taxon>metagenomes</taxon>
        <taxon>organismal metagenomes</taxon>
    </lineage>
</organism>
<keyword evidence="1" id="KW-0812">Transmembrane</keyword>
<keyword evidence="1" id="KW-0472">Membrane</keyword>
<feature type="transmembrane region" description="Helical" evidence="1">
    <location>
        <begin position="37"/>
        <end position="57"/>
    </location>
</feature>
<proteinExistence type="predicted"/>
<feature type="transmembrane region" description="Helical" evidence="1">
    <location>
        <begin position="6"/>
        <end position="25"/>
    </location>
</feature>
<protein>
    <submittedName>
        <fullName evidence="2">Uncharacterized protein</fullName>
    </submittedName>
</protein>
<keyword evidence="1" id="KW-1133">Transmembrane helix</keyword>
<dbReference type="AlphaFoldDB" id="A0A6M3M485"/>
<feature type="transmembrane region" description="Helical" evidence="1">
    <location>
        <begin position="69"/>
        <end position="87"/>
    </location>
</feature>